<feature type="region of interest" description="Disordered" evidence="1">
    <location>
        <begin position="580"/>
        <end position="674"/>
    </location>
</feature>
<keyword evidence="2" id="KW-0472">Membrane</keyword>
<feature type="compositionally biased region" description="Basic and acidic residues" evidence="1">
    <location>
        <begin position="658"/>
        <end position="674"/>
    </location>
</feature>
<dbReference type="GO" id="GO:0051377">
    <property type="term" value="F:mannose-ethanolamine phosphotransferase activity"/>
    <property type="evidence" value="ECO:0007669"/>
    <property type="project" value="TreeGrafter"/>
</dbReference>
<dbReference type="InterPro" id="IPR017850">
    <property type="entry name" value="Alkaline_phosphatase_core_sf"/>
</dbReference>
<dbReference type="Gene3D" id="3.40.720.10">
    <property type="entry name" value="Alkaline Phosphatase, subunit A"/>
    <property type="match status" value="2"/>
</dbReference>
<evidence type="ECO:0000313" key="3">
    <source>
        <dbReference type="EMBL" id="PHJ20036.1"/>
    </source>
</evidence>
<feature type="region of interest" description="Disordered" evidence="1">
    <location>
        <begin position="138"/>
        <end position="185"/>
    </location>
</feature>
<feature type="compositionally biased region" description="Basic and acidic residues" evidence="1">
    <location>
        <begin position="443"/>
        <end position="455"/>
    </location>
</feature>
<evidence type="ECO:0000313" key="4">
    <source>
        <dbReference type="Proteomes" id="UP000221165"/>
    </source>
</evidence>
<feature type="region of interest" description="Disordered" evidence="1">
    <location>
        <begin position="1"/>
        <end position="82"/>
    </location>
</feature>
<evidence type="ECO:0000256" key="2">
    <source>
        <dbReference type="SAM" id="Phobius"/>
    </source>
</evidence>
<reference evidence="3 4" key="1">
    <citation type="journal article" date="2017" name="Int. J. Parasitol.">
        <title>The genome of the protozoan parasite Cystoisospora suis and a reverse vaccinology approach to identify vaccine candidates.</title>
        <authorList>
            <person name="Palmieri N."/>
            <person name="Shrestha A."/>
            <person name="Ruttkowski B."/>
            <person name="Beck T."/>
            <person name="Vogl C."/>
            <person name="Tomley F."/>
            <person name="Blake D.P."/>
            <person name="Joachim A."/>
        </authorList>
    </citation>
    <scope>NUCLEOTIDE SEQUENCE [LARGE SCALE GENOMIC DNA]</scope>
    <source>
        <strain evidence="3 4">Wien I</strain>
    </source>
</reference>
<dbReference type="RefSeq" id="XP_067921727.1">
    <property type="nucleotide sequence ID" value="XM_068066306.1"/>
</dbReference>
<gene>
    <name evidence="3" type="ORF">CSUI_006141</name>
</gene>
<dbReference type="GeneID" id="94429517"/>
<comment type="caution">
    <text evidence="3">The sequence shown here is derived from an EMBL/GenBank/DDBJ whole genome shotgun (WGS) entry which is preliminary data.</text>
</comment>
<dbReference type="EMBL" id="MIGC01003060">
    <property type="protein sequence ID" value="PHJ20036.1"/>
    <property type="molecule type" value="Genomic_DNA"/>
</dbReference>
<dbReference type="OrthoDB" id="332309at2759"/>
<dbReference type="GO" id="GO:0005789">
    <property type="term" value="C:endoplasmic reticulum membrane"/>
    <property type="evidence" value="ECO:0007669"/>
    <property type="project" value="TreeGrafter"/>
</dbReference>
<dbReference type="AlphaFoldDB" id="A0A2C6KVJ6"/>
<feature type="compositionally biased region" description="Basic and acidic residues" evidence="1">
    <location>
        <begin position="603"/>
        <end position="613"/>
    </location>
</feature>
<feature type="compositionally biased region" description="Acidic residues" evidence="1">
    <location>
        <begin position="640"/>
        <end position="650"/>
    </location>
</feature>
<feature type="compositionally biased region" description="Low complexity" evidence="1">
    <location>
        <begin position="160"/>
        <end position="185"/>
    </location>
</feature>
<feature type="transmembrane region" description="Helical" evidence="2">
    <location>
        <begin position="547"/>
        <end position="573"/>
    </location>
</feature>
<accession>A0A2C6KVJ6</accession>
<evidence type="ECO:0000256" key="1">
    <source>
        <dbReference type="SAM" id="MobiDB-lite"/>
    </source>
</evidence>
<name>A0A2C6KVJ6_9APIC</name>
<feature type="compositionally biased region" description="Basic and acidic residues" evidence="1">
    <location>
        <begin position="580"/>
        <end position="591"/>
    </location>
</feature>
<dbReference type="SUPFAM" id="SSF53649">
    <property type="entry name" value="Alkaline phosphatase-like"/>
    <property type="match status" value="2"/>
</dbReference>
<dbReference type="GO" id="GO:0006506">
    <property type="term" value="P:GPI anchor biosynthetic process"/>
    <property type="evidence" value="ECO:0007669"/>
    <property type="project" value="InterPro"/>
</dbReference>
<keyword evidence="4" id="KW-1185">Reference proteome</keyword>
<feature type="compositionally biased region" description="Acidic residues" evidence="1">
    <location>
        <begin position="70"/>
        <end position="82"/>
    </location>
</feature>
<organism evidence="3 4">
    <name type="scientific">Cystoisospora suis</name>
    <dbReference type="NCBI Taxonomy" id="483139"/>
    <lineage>
        <taxon>Eukaryota</taxon>
        <taxon>Sar</taxon>
        <taxon>Alveolata</taxon>
        <taxon>Apicomplexa</taxon>
        <taxon>Conoidasida</taxon>
        <taxon>Coccidia</taxon>
        <taxon>Eucoccidiorida</taxon>
        <taxon>Eimeriorina</taxon>
        <taxon>Sarcocystidae</taxon>
        <taxon>Cystoisospora</taxon>
    </lineage>
</organism>
<dbReference type="Proteomes" id="UP000221165">
    <property type="component" value="Unassembled WGS sequence"/>
</dbReference>
<keyword evidence="2" id="KW-1133">Transmembrane helix</keyword>
<dbReference type="PANTHER" id="PTHR23071:SF1">
    <property type="entry name" value="GPI ETHANOLAMINE PHOSPHATE TRANSFERASE 3"/>
    <property type="match status" value="1"/>
</dbReference>
<keyword evidence="2 3" id="KW-0812">Transmembrane</keyword>
<dbReference type="InterPro" id="IPR039524">
    <property type="entry name" value="PIGO/GPI13"/>
</dbReference>
<protein>
    <submittedName>
        <fullName evidence="3">Transmembrane protein</fullName>
    </submittedName>
</protein>
<feature type="region of interest" description="Disordered" evidence="1">
    <location>
        <begin position="443"/>
        <end position="486"/>
    </location>
</feature>
<dbReference type="VEuPathDB" id="ToxoDB:CSUI_006141"/>
<feature type="compositionally biased region" description="Basic and acidic residues" evidence="1">
    <location>
        <begin position="463"/>
        <end position="478"/>
    </location>
</feature>
<feature type="non-terminal residue" evidence="3">
    <location>
        <position position="777"/>
    </location>
</feature>
<proteinExistence type="predicted"/>
<sequence>MKELPSYLPRQHLQKVKKARRRRSTQTHSSSSCNSTPPSQSLSETSRGTSSSSTSLSPSSSSSQPPSPLCEEEDEEEEKEEEEAIHWDFVVGHLLGVDHVGHKAEVQSSLMTAKLQQMNLLITQVIRYLLYQKTLEGKASTKRNQRQEETKVKDLSSVTPPSSSSSPSSPSPSSSSSSPSSSSSSFRSIDRTWLMIGGDHGMTDDGAHGGALSEEVDAALFVFSFLPLAFSSSDVKTQLLSSSSSSLPLFSSPLPGYIRHHAALLSDIENRLSSLKSSSSSSPVALYPRRIHQVDWTPTVALLLGLPIPFSSLGSIILDLIPSLSSFVPICKTLTQSSSSSSPSLPSSSSSFSLSSHSSSSSSVSLSLSYRCNDLLYATQLQHIAAWHKRRSIDVYAKTSKSYAVVEDQTVKKTWTDVLEAFQKFTSLRAQLPLSFHEPLNLHDEEKEIKKAEERREEEEEEKENKKESVPHHEEERTMNAPFPRSKEAHEKPLFSSSVAAPSSLDVRDVVEEILKVSRIYLSACTEFSQAVFNASKRQFSTFDETYIFLGILLAIFTSFLLLSVYFFFLHLLHLDEKEEKAKEEEEGERKKMLKKREEEEEDKRKEECETLRGEGLLTMVANNIEGEEEEEEKKKKEKEEDEREEDEEVEGRRRRWQNSDKNKDNSGEEEREKVKRLKKKECSSWLGPSCKREEMKRGACLSENRNSFPSSSLRQREAYISSFFVNVWSRFAVKGYSRYGVGTLLCIFLFSDCYCMREHAAGRFLLSLGLLIAFAI</sequence>
<feature type="compositionally biased region" description="Basic residues" evidence="1">
    <location>
        <begin position="12"/>
        <end position="25"/>
    </location>
</feature>
<feature type="compositionally biased region" description="Basic and acidic residues" evidence="1">
    <location>
        <begin position="145"/>
        <end position="154"/>
    </location>
</feature>
<dbReference type="PANTHER" id="PTHR23071">
    <property type="entry name" value="PHOSPHATIDYLINOSITOL GLYCAN"/>
    <property type="match status" value="1"/>
</dbReference>
<feature type="compositionally biased region" description="Low complexity" evidence="1">
    <location>
        <begin position="26"/>
        <end position="64"/>
    </location>
</feature>